<proteinExistence type="predicted"/>
<evidence type="ECO:0000259" key="2">
    <source>
        <dbReference type="Pfam" id="PF14522"/>
    </source>
</evidence>
<sequence>MIRMLTVALAVSLFAAPVLAAEPPKEPITLKSAKQGDITFKHEQHKAVKCEECHGAGEPGKMAMDMKKGHAVCQACHKKQENKALGKCDTCHKKAK</sequence>
<name>A0A7I9VM22_9BACT</name>
<reference evidence="4" key="1">
    <citation type="journal article" date="2020" name="Appl. Environ. Microbiol.">
        <title>Diazotrophic Anaeromyxobacter Isolates from Soils.</title>
        <authorList>
            <person name="Masuda Y."/>
            <person name="Yamanaka H."/>
            <person name="Xu Z.X."/>
            <person name="Shiratori Y."/>
            <person name="Aono T."/>
            <person name="Amachi S."/>
            <person name="Senoo K."/>
            <person name="Itoh H."/>
        </authorList>
    </citation>
    <scope>NUCLEOTIDE SEQUENCE [LARGE SCALE GENOMIC DNA]</scope>
    <source>
        <strain evidence="4">R267</strain>
    </source>
</reference>
<dbReference type="InterPro" id="IPR036280">
    <property type="entry name" value="Multihaem_cyt_sf"/>
</dbReference>
<dbReference type="Gene3D" id="3.90.10.10">
    <property type="entry name" value="Cytochrome C3"/>
    <property type="match status" value="1"/>
</dbReference>
<feature type="chain" id="PRO_5029778920" description="Cytochrome c7-like domain-containing protein" evidence="1">
    <location>
        <begin position="21"/>
        <end position="96"/>
    </location>
</feature>
<dbReference type="SUPFAM" id="SSF48695">
    <property type="entry name" value="Multiheme cytochromes"/>
    <property type="match status" value="1"/>
</dbReference>
<feature type="domain" description="Cytochrome c7-like" evidence="2">
    <location>
        <begin position="39"/>
        <end position="93"/>
    </location>
</feature>
<comment type="caution">
    <text evidence="3">The sequence shown here is derived from an EMBL/GenBank/DDBJ whole genome shotgun (WGS) entry which is preliminary data.</text>
</comment>
<dbReference type="Proteomes" id="UP000503640">
    <property type="component" value="Unassembled WGS sequence"/>
</dbReference>
<gene>
    <name evidence="3" type="ORF">AMYX_21950</name>
</gene>
<dbReference type="InterPro" id="IPR029467">
    <property type="entry name" value="Cyt_c7-like"/>
</dbReference>
<feature type="signal peptide" evidence="1">
    <location>
        <begin position="1"/>
        <end position="20"/>
    </location>
</feature>
<keyword evidence="1" id="KW-0732">Signal</keyword>
<keyword evidence="4" id="KW-1185">Reference proteome</keyword>
<evidence type="ECO:0000313" key="3">
    <source>
        <dbReference type="EMBL" id="GEJ57454.1"/>
    </source>
</evidence>
<evidence type="ECO:0000313" key="4">
    <source>
        <dbReference type="Proteomes" id="UP000503640"/>
    </source>
</evidence>
<organism evidence="3 4">
    <name type="scientific">Anaeromyxobacter diazotrophicus</name>
    <dbReference type="NCBI Taxonomy" id="2590199"/>
    <lineage>
        <taxon>Bacteria</taxon>
        <taxon>Pseudomonadati</taxon>
        <taxon>Myxococcota</taxon>
        <taxon>Myxococcia</taxon>
        <taxon>Myxococcales</taxon>
        <taxon>Cystobacterineae</taxon>
        <taxon>Anaeromyxobacteraceae</taxon>
        <taxon>Anaeromyxobacter</taxon>
    </lineage>
</organism>
<accession>A0A7I9VM22</accession>
<dbReference type="Pfam" id="PF14522">
    <property type="entry name" value="Cytochrome_C7"/>
    <property type="match status" value="1"/>
</dbReference>
<dbReference type="EMBL" id="BJTG01000004">
    <property type="protein sequence ID" value="GEJ57454.1"/>
    <property type="molecule type" value="Genomic_DNA"/>
</dbReference>
<protein>
    <recommendedName>
        <fullName evidence="2">Cytochrome c7-like domain-containing protein</fullName>
    </recommendedName>
</protein>
<evidence type="ECO:0000256" key="1">
    <source>
        <dbReference type="SAM" id="SignalP"/>
    </source>
</evidence>
<dbReference type="AlphaFoldDB" id="A0A7I9VM22"/>